<comment type="similarity">
    <text evidence="1">Belongs to the YciI family.</text>
</comment>
<dbReference type="Proteomes" id="UP000001695">
    <property type="component" value="Chromosome"/>
</dbReference>
<evidence type="ECO:0000259" key="2">
    <source>
        <dbReference type="Pfam" id="PF03795"/>
    </source>
</evidence>
<dbReference type="InterPro" id="IPR011008">
    <property type="entry name" value="Dimeric_a/b-barrel"/>
</dbReference>
<evidence type="ECO:0000256" key="1">
    <source>
        <dbReference type="ARBA" id="ARBA00007689"/>
    </source>
</evidence>
<evidence type="ECO:0000313" key="4">
    <source>
        <dbReference type="Proteomes" id="UP000001695"/>
    </source>
</evidence>
<dbReference type="eggNOG" id="COG2350">
    <property type="taxonomic scope" value="Bacteria"/>
</dbReference>
<protein>
    <submittedName>
        <fullName evidence="3">YCII-related</fullName>
    </submittedName>
</protein>
<gene>
    <name evidence="3" type="ordered locus">Bind_1394</name>
</gene>
<dbReference type="STRING" id="395963.Bind_1394"/>
<reference evidence="4" key="1">
    <citation type="submission" date="2008-03" db="EMBL/GenBank/DDBJ databases">
        <title>Complete sequence of chromosome of Beijerinckia indica subsp. indica ATCC 9039.</title>
        <authorList>
            <consortium name="US DOE Joint Genome Institute"/>
            <person name="Copeland A."/>
            <person name="Lucas S."/>
            <person name="Lapidus A."/>
            <person name="Glavina del Rio T."/>
            <person name="Dalin E."/>
            <person name="Tice H."/>
            <person name="Bruce D."/>
            <person name="Goodwin L."/>
            <person name="Pitluck S."/>
            <person name="LaButti K."/>
            <person name="Schmutz J."/>
            <person name="Larimer F."/>
            <person name="Land M."/>
            <person name="Hauser L."/>
            <person name="Kyrpides N."/>
            <person name="Mikhailova N."/>
            <person name="Dunfield P.F."/>
            <person name="Dedysh S.N."/>
            <person name="Liesack W."/>
            <person name="Saw J.H."/>
            <person name="Alam M."/>
            <person name="Chen Y."/>
            <person name="Murrell J.C."/>
            <person name="Richardson P."/>
        </authorList>
    </citation>
    <scope>NUCLEOTIDE SEQUENCE [LARGE SCALE GENOMIC DNA]</scope>
    <source>
        <strain evidence="4">ATCC 9039 / DSM 1715 / NCIMB 8712</strain>
    </source>
</reference>
<dbReference type="RefSeq" id="WP_012384391.1">
    <property type="nucleotide sequence ID" value="NC_010581.1"/>
</dbReference>
<feature type="domain" description="YCII-related" evidence="2">
    <location>
        <begin position="1"/>
        <end position="81"/>
    </location>
</feature>
<keyword evidence="4" id="KW-1185">Reference proteome</keyword>
<organism evidence="3 4">
    <name type="scientific">Beijerinckia indica subsp. indica (strain ATCC 9039 / DSM 1715 / NCIMB 8712)</name>
    <dbReference type="NCBI Taxonomy" id="395963"/>
    <lineage>
        <taxon>Bacteria</taxon>
        <taxon>Pseudomonadati</taxon>
        <taxon>Pseudomonadota</taxon>
        <taxon>Alphaproteobacteria</taxon>
        <taxon>Hyphomicrobiales</taxon>
        <taxon>Beijerinckiaceae</taxon>
        <taxon>Beijerinckia</taxon>
    </lineage>
</organism>
<dbReference type="AlphaFoldDB" id="B2IKA2"/>
<dbReference type="OrthoDB" id="9814407at2"/>
<dbReference type="HOGENOM" id="CLU_110355_6_1_5"/>
<evidence type="ECO:0000313" key="3">
    <source>
        <dbReference type="EMBL" id="ACB95034.1"/>
    </source>
</evidence>
<reference evidence="3 4" key="2">
    <citation type="journal article" date="2010" name="J. Bacteriol.">
        <title>Complete genome sequence of Beijerinckia indica subsp. indica.</title>
        <authorList>
            <person name="Tamas I."/>
            <person name="Dedysh S.N."/>
            <person name="Liesack W."/>
            <person name="Stott M.B."/>
            <person name="Alam M."/>
            <person name="Murrell J.C."/>
            <person name="Dunfield P.F."/>
        </authorList>
    </citation>
    <scope>NUCLEOTIDE SEQUENCE [LARGE SCALE GENOMIC DNA]</scope>
    <source>
        <strain evidence="4">ATCC 9039 / DSM 1715 / NCIMB 8712</strain>
    </source>
</reference>
<dbReference type="InterPro" id="IPR005545">
    <property type="entry name" value="YCII"/>
</dbReference>
<sequence>MFVVLLHYTKPLAEVDRFVGEHREFLERYYASGHFLLSGRQEPRTGGVILAKGPTKAEIEHIIRLDPFYKEQIAEYQIVEFVPSMSDPQLASLKEL</sequence>
<dbReference type="Gene3D" id="3.30.70.1060">
    <property type="entry name" value="Dimeric alpha+beta barrel"/>
    <property type="match status" value="1"/>
</dbReference>
<dbReference type="PANTHER" id="PTHR37828:SF1">
    <property type="entry name" value="YCII-RELATED DOMAIN-CONTAINING PROTEIN"/>
    <property type="match status" value="1"/>
</dbReference>
<accession>B2IKA2</accession>
<dbReference type="Pfam" id="PF03795">
    <property type="entry name" value="YCII"/>
    <property type="match status" value="1"/>
</dbReference>
<dbReference type="KEGG" id="bid:Bind_1394"/>
<dbReference type="EMBL" id="CP001016">
    <property type="protein sequence ID" value="ACB95034.1"/>
    <property type="molecule type" value="Genomic_DNA"/>
</dbReference>
<dbReference type="PANTHER" id="PTHR37828">
    <property type="entry name" value="GSR2449 PROTEIN"/>
    <property type="match status" value="1"/>
</dbReference>
<proteinExistence type="inferred from homology"/>
<name>B2IKA2_BEII9</name>
<dbReference type="SUPFAM" id="SSF54909">
    <property type="entry name" value="Dimeric alpha+beta barrel"/>
    <property type="match status" value="1"/>
</dbReference>